<evidence type="ECO:0000313" key="7">
    <source>
        <dbReference type="EMBL" id="GEC86357.1"/>
    </source>
</evidence>
<proteinExistence type="inferred from homology"/>
<organism evidence="7 8">
    <name type="scientific">Corynebacterium variabile</name>
    <dbReference type="NCBI Taxonomy" id="1727"/>
    <lineage>
        <taxon>Bacteria</taxon>
        <taxon>Bacillati</taxon>
        <taxon>Actinomycetota</taxon>
        <taxon>Actinomycetes</taxon>
        <taxon>Mycobacteriales</taxon>
        <taxon>Corynebacteriaceae</taxon>
        <taxon>Corynebacterium</taxon>
    </lineage>
</organism>
<accession>A0A4Y4C5H5</accession>
<dbReference type="PANTHER" id="PTHR30532:SF25">
    <property type="entry name" value="IRON(III) DICITRATE-BINDING PERIPLASMIC PROTEIN"/>
    <property type="match status" value="1"/>
</dbReference>
<comment type="caution">
    <text evidence="7">The sequence shown here is derived from an EMBL/GenBank/DDBJ whole genome shotgun (WGS) entry which is preliminary data.</text>
</comment>
<comment type="subcellular location">
    <subcellularLocation>
        <location evidence="1">Cell envelope</location>
    </subcellularLocation>
</comment>
<dbReference type="AlphaFoldDB" id="A0A4Y4C5H5"/>
<keyword evidence="4" id="KW-0732">Signal</keyword>
<evidence type="ECO:0000256" key="2">
    <source>
        <dbReference type="ARBA" id="ARBA00008814"/>
    </source>
</evidence>
<dbReference type="Proteomes" id="UP000319986">
    <property type="component" value="Unassembled WGS sequence"/>
</dbReference>
<gene>
    <name evidence="7" type="ORF">CVA01_16710</name>
</gene>
<dbReference type="InterPro" id="IPR002491">
    <property type="entry name" value="ABC_transptr_periplasmic_BD"/>
</dbReference>
<name>A0A4Y4C5H5_9CORY</name>
<protein>
    <submittedName>
        <fullName evidence="7">ABC transporter substrate-binding protein</fullName>
    </submittedName>
</protein>
<dbReference type="CDD" id="cd01146">
    <property type="entry name" value="FhuD"/>
    <property type="match status" value="1"/>
</dbReference>
<dbReference type="InterPro" id="IPR051313">
    <property type="entry name" value="Bact_iron-sidero_bind"/>
</dbReference>
<reference evidence="7 8" key="1">
    <citation type="submission" date="2019-06" db="EMBL/GenBank/DDBJ databases">
        <title>Whole genome shotgun sequence of Corynebacterium variabile NBRC 15286.</title>
        <authorList>
            <person name="Hosoyama A."/>
            <person name="Uohara A."/>
            <person name="Ohji S."/>
            <person name="Ichikawa N."/>
        </authorList>
    </citation>
    <scope>NUCLEOTIDE SEQUENCE [LARGE SCALE GENOMIC DNA]</scope>
    <source>
        <strain evidence="7 8">NBRC 15286</strain>
    </source>
</reference>
<sequence>MVTYLVMKLPTLPTRDQPSFRHRPVTRRAFLGGTVGVAAVALLAACSGDEEDADDSTASSTDSDAQTTRVVALNTGHLDHLLLLGIVPVGLAVAKSANGDPSGIPDYIYDRFGESFDLDAIEQVGLRAEPDVEKIATLEPDLILSNDRADEALLTQLRGITTVVTTNGGSELWKEDLGILADAVGKREEADDLLAAYEKNASDWADNRGNDAVVSLVRGRNDEYILTGPSSLSGSVVEDAGLTRPDGQRFSDTANHDLSVENTDQLDADYLFYSFDGGAESLTDSASWRNLEVVKDGNAYAVDMDAWFLNASLVAAQYILDDLKDRIGE</sequence>
<feature type="domain" description="Fe/B12 periplasmic-binding" evidence="6">
    <location>
        <begin position="69"/>
        <end position="329"/>
    </location>
</feature>
<dbReference type="PANTHER" id="PTHR30532">
    <property type="entry name" value="IRON III DICITRATE-BINDING PERIPLASMIC PROTEIN"/>
    <property type="match status" value="1"/>
</dbReference>
<evidence type="ECO:0000259" key="6">
    <source>
        <dbReference type="PROSITE" id="PS50983"/>
    </source>
</evidence>
<evidence type="ECO:0000313" key="8">
    <source>
        <dbReference type="Proteomes" id="UP000319986"/>
    </source>
</evidence>
<evidence type="ECO:0000256" key="3">
    <source>
        <dbReference type="ARBA" id="ARBA00022448"/>
    </source>
</evidence>
<keyword evidence="3" id="KW-0813">Transport</keyword>
<feature type="coiled-coil region" evidence="5">
    <location>
        <begin position="180"/>
        <end position="207"/>
    </location>
</feature>
<dbReference type="GO" id="GO:0030288">
    <property type="term" value="C:outer membrane-bounded periplasmic space"/>
    <property type="evidence" value="ECO:0007669"/>
    <property type="project" value="TreeGrafter"/>
</dbReference>
<dbReference type="PROSITE" id="PS50983">
    <property type="entry name" value="FE_B12_PBP"/>
    <property type="match status" value="1"/>
</dbReference>
<evidence type="ECO:0000256" key="4">
    <source>
        <dbReference type="ARBA" id="ARBA00022729"/>
    </source>
</evidence>
<keyword evidence="5" id="KW-0175">Coiled coil</keyword>
<dbReference type="Gene3D" id="3.40.50.1980">
    <property type="entry name" value="Nitrogenase molybdenum iron protein domain"/>
    <property type="match status" value="2"/>
</dbReference>
<evidence type="ECO:0000256" key="1">
    <source>
        <dbReference type="ARBA" id="ARBA00004196"/>
    </source>
</evidence>
<dbReference type="SUPFAM" id="SSF53807">
    <property type="entry name" value="Helical backbone' metal receptor"/>
    <property type="match status" value="1"/>
</dbReference>
<comment type="similarity">
    <text evidence="2">Belongs to the bacterial solute-binding protein 8 family.</text>
</comment>
<evidence type="ECO:0000256" key="5">
    <source>
        <dbReference type="SAM" id="Coils"/>
    </source>
</evidence>
<dbReference type="GO" id="GO:1901678">
    <property type="term" value="P:iron coordination entity transport"/>
    <property type="evidence" value="ECO:0007669"/>
    <property type="project" value="UniProtKB-ARBA"/>
</dbReference>
<dbReference type="EMBL" id="BJNT01000012">
    <property type="protein sequence ID" value="GEC86357.1"/>
    <property type="molecule type" value="Genomic_DNA"/>
</dbReference>
<dbReference type="Pfam" id="PF01497">
    <property type="entry name" value="Peripla_BP_2"/>
    <property type="match status" value="1"/>
</dbReference>